<dbReference type="EMBL" id="CAXAQS010000763">
    <property type="protein sequence ID" value="CAK9253041.1"/>
    <property type="molecule type" value="Genomic_DNA"/>
</dbReference>
<reference evidence="1" key="1">
    <citation type="submission" date="2024-02" db="EMBL/GenBank/DDBJ databases">
        <authorList>
            <consortium name="ELIXIR-Norway"/>
            <consortium name="Elixir Norway"/>
        </authorList>
    </citation>
    <scope>NUCLEOTIDE SEQUENCE</scope>
</reference>
<accession>A0ABP0VF08</accession>
<protein>
    <submittedName>
        <fullName evidence="1">Uncharacterized protein</fullName>
    </submittedName>
</protein>
<keyword evidence="2" id="KW-1185">Reference proteome</keyword>
<dbReference type="Proteomes" id="UP001497444">
    <property type="component" value="Unassembled WGS sequence"/>
</dbReference>
<proteinExistence type="predicted"/>
<comment type="caution">
    <text evidence="1">The sequence shown here is derived from an EMBL/GenBank/DDBJ whole genome shotgun (WGS) entry which is preliminary data.</text>
</comment>
<sequence>MDIVGTGPVNAQGVQGSHIFELNRSGQHSGEVGFLVDLQWCRSNCHFSDHTFNAIVNRDLKSEHLSFTVIGIGSANVNEMGNNGNRQGRQGGRTEPQSVARAVLGKFVLFERGQGNDLSLVLDPLKRIIEHLVAICVVGHHDELGRKEGVQKRLSISFGSLME</sequence>
<name>A0ABP0VF08_9BRYO</name>
<evidence type="ECO:0000313" key="1">
    <source>
        <dbReference type="EMBL" id="CAK9253041.1"/>
    </source>
</evidence>
<organism evidence="1 2">
    <name type="scientific">Sphagnum jensenii</name>
    <dbReference type="NCBI Taxonomy" id="128206"/>
    <lineage>
        <taxon>Eukaryota</taxon>
        <taxon>Viridiplantae</taxon>
        <taxon>Streptophyta</taxon>
        <taxon>Embryophyta</taxon>
        <taxon>Bryophyta</taxon>
        <taxon>Sphagnophytina</taxon>
        <taxon>Sphagnopsida</taxon>
        <taxon>Sphagnales</taxon>
        <taxon>Sphagnaceae</taxon>
        <taxon>Sphagnum</taxon>
    </lineage>
</organism>
<evidence type="ECO:0000313" key="2">
    <source>
        <dbReference type="Proteomes" id="UP001497444"/>
    </source>
</evidence>
<gene>
    <name evidence="1" type="ORF">CSSPJE1EN1_LOCUS28419</name>
</gene>